<dbReference type="PANTHER" id="PTHR33531">
    <property type="entry name" value="RUBRERYTHRIN SUBFAMILY"/>
    <property type="match status" value="1"/>
</dbReference>
<organism evidence="2 3">
    <name type="scientific">Desulfococcus multivorans DSM 2059</name>
    <dbReference type="NCBI Taxonomy" id="1121405"/>
    <lineage>
        <taxon>Bacteria</taxon>
        <taxon>Pseudomonadati</taxon>
        <taxon>Thermodesulfobacteriota</taxon>
        <taxon>Desulfobacteria</taxon>
        <taxon>Desulfobacterales</taxon>
        <taxon>Desulfococcaceae</taxon>
        <taxon>Desulfococcus</taxon>
    </lineage>
</organism>
<name>S7TC72_DESML</name>
<dbReference type="PANTHER" id="PTHR33531:SF7">
    <property type="entry name" value="HYPOTHETICAL MEMBRANE PROTEIN, CONSERVED"/>
    <property type="match status" value="1"/>
</dbReference>
<accession>S7TC72</accession>
<comment type="caution">
    <text evidence="2">The sequence shown here is derived from an EMBL/GenBank/DDBJ whole genome shotgun (WGS) entry which is preliminary data.</text>
</comment>
<dbReference type="AlphaFoldDB" id="S7TC72"/>
<dbReference type="InterPro" id="IPR009078">
    <property type="entry name" value="Ferritin-like_SF"/>
</dbReference>
<dbReference type="SUPFAM" id="SSF47240">
    <property type="entry name" value="Ferritin-like"/>
    <property type="match status" value="1"/>
</dbReference>
<dbReference type="OrthoDB" id="5418465at2"/>
<sequence length="166" mass="18851">MQDNAALNILKSAMLLEMRGKAFYENVAAQSENPDIKQFFEAMAEEESLHIRMLSDQYQSYKQSGKFKAATYDAASGSVASTVLSAALKEKIQGAGYESAAIQAAADMEERAVKLYTERARNTSDPGEKRLYEWLSDWESGHLKVLLDMDRALTEKIWYDNRFWPF</sequence>
<proteinExistence type="predicted"/>
<dbReference type="EMBL" id="ATHJ01000119">
    <property type="protein sequence ID" value="EPR34150.1"/>
    <property type="molecule type" value="Genomic_DNA"/>
</dbReference>
<dbReference type="Pfam" id="PF02915">
    <property type="entry name" value="Rubrerythrin"/>
    <property type="match status" value="1"/>
</dbReference>
<dbReference type="GO" id="GO:0046872">
    <property type="term" value="F:metal ion binding"/>
    <property type="evidence" value="ECO:0007669"/>
    <property type="project" value="InterPro"/>
</dbReference>
<reference evidence="2 3" key="1">
    <citation type="journal article" date="2013" name="Genome Announc.">
        <title>Draft genome sequences for three mercury-methylating, sulfate-reducing bacteria.</title>
        <authorList>
            <person name="Brown S.D."/>
            <person name="Hurt R.A.Jr."/>
            <person name="Gilmour C.C."/>
            <person name="Elias D.A."/>
        </authorList>
    </citation>
    <scope>NUCLEOTIDE SEQUENCE [LARGE SCALE GENOMIC DNA]</scope>
    <source>
        <strain evidence="2 3">DSM 2059</strain>
    </source>
</reference>
<dbReference type="STRING" id="897.B2D07_13645"/>
<dbReference type="eggNOG" id="COG1633">
    <property type="taxonomic scope" value="Bacteria"/>
</dbReference>
<keyword evidence="3" id="KW-1185">Reference proteome</keyword>
<feature type="domain" description="Rubrerythrin diiron-binding" evidence="1">
    <location>
        <begin position="8"/>
        <end position="147"/>
    </location>
</feature>
<protein>
    <submittedName>
        <fullName evidence="2">Rubrerythrin</fullName>
    </submittedName>
</protein>
<gene>
    <name evidence="2" type="ORF">dsmv_3362</name>
</gene>
<evidence type="ECO:0000259" key="1">
    <source>
        <dbReference type="Pfam" id="PF02915"/>
    </source>
</evidence>
<dbReference type="CDD" id="cd01045">
    <property type="entry name" value="Ferritin_like_AB"/>
    <property type="match status" value="1"/>
</dbReference>
<dbReference type="InterPro" id="IPR003251">
    <property type="entry name" value="Rr_diiron-bd_dom"/>
</dbReference>
<dbReference type="Proteomes" id="UP000014977">
    <property type="component" value="Unassembled WGS sequence"/>
</dbReference>
<evidence type="ECO:0000313" key="3">
    <source>
        <dbReference type="Proteomes" id="UP000014977"/>
    </source>
</evidence>
<dbReference type="InterPro" id="IPR012347">
    <property type="entry name" value="Ferritin-like"/>
</dbReference>
<dbReference type="Gene3D" id="1.20.1260.10">
    <property type="match status" value="1"/>
</dbReference>
<dbReference type="GO" id="GO:0016491">
    <property type="term" value="F:oxidoreductase activity"/>
    <property type="evidence" value="ECO:0007669"/>
    <property type="project" value="InterPro"/>
</dbReference>
<dbReference type="RefSeq" id="WP_020878495.1">
    <property type="nucleotide sequence ID" value="NZ_ATHJ01000119.1"/>
</dbReference>
<evidence type="ECO:0000313" key="2">
    <source>
        <dbReference type="EMBL" id="EPR34150.1"/>
    </source>
</evidence>